<feature type="coiled-coil region" evidence="1">
    <location>
        <begin position="230"/>
        <end position="257"/>
    </location>
</feature>
<dbReference type="RefSeq" id="WP_307475425.1">
    <property type="nucleotide sequence ID" value="NZ_JAUSUB010000010.1"/>
</dbReference>
<dbReference type="InterPro" id="IPR002052">
    <property type="entry name" value="DNA_methylase_N6_adenine_CS"/>
</dbReference>
<dbReference type="GO" id="GO:0032259">
    <property type="term" value="P:methylation"/>
    <property type="evidence" value="ECO:0007669"/>
    <property type="project" value="UniProtKB-KW"/>
</dbReference>
<feature type="domain" description="DUF4942" evidence="2">
    <location>
        <begin position="295"/>
        <end position="488"/>
    </location>
</feature>
<sequence length="532" mass="61460">MFNQDFYPTPDELIEELLALSISKEIPSRFSGLKGISRLTLHGRVLEPSAGKGNIVSYIKRKMSSIKVDAIEMDPELSSFLLGAGHNVVWSDFLTFETFREYDSIVMNPPFSAGDKHLLHAINLASRQITKDCEIYAITNAETIKNQFSVTRKELARLLDLHNARIKFVTNAFSDAERKTDVEVALIYLKVRREDASADLYKRTVDAVSNAQQHDIEGNITTALSTFVKQQEVQERLDDISRLISEYEQAVRLVREDYEVSKRKADFLSYISTINGGKIFTPSDTSSKDYEEELQRLRSTYWKLILQTDEFMKKLTTEAQEKLNRQLGSASELEINSTNIYMLLHAIMANSSDMLLSSVVSMFEKVTSYSRREFSTNIHYYNGWNTNEAYKIGKKVIYPFFTTFGDWDMGARDNSFNSVDYRIKGFIFDLLKAFEPFREVNYDFEKIGKGEFRNDVLRFKIFMKGTVHVWFNDPESLNKINYVCGRKFNWLPTDEELRNDPKARNFVEKEFGDIVTDVRRLLSDTNETEDIG</sequence>
<protein>
    <submittedName>
        <fullName evidence="3">RNA methylase</fullName>
    </submittedName>
</protein>
<dbReference type="EMBL" id="JAUSUB010000010">
    <property type="protein sequence ID" value="MDQ0270748.1"/>
    <property type="molecule type" value="Genomic_DNA"/>
</dbReference>
<dbReference type="Pfam" id="PF13708">
    <property type="entry name" value="DUF4942"/>
    <property type="match status" value="1"/>
</dbReference>
<keyword evidence="1" id="KW-0175">Coiled coil</keyword>
<dbReference type="PROSITE" id="PS00092">
    <property type="entry name" value="N6_MTASE"/>
    <property type="match status" value="1"/>
</dbReference>
<dbReference type="InterPro" id="IPR029063">
    <property type="entry name" value="SAM-dependent_MTases_sf"/>
</dbReference>
<comment type="caution">
    <text evidence="3">The sequence shown here is derived from an EMBL/GenBank/DDBJ whole genome shotgun (WGS) entry which is preliminary data.</text>
</comment>
<evidence type="ECO:0000259" key="2">
    <source>
        <dbReference type="Pfam" id="PF13708"/>
    </source>
</evidence>
<reference evidence="3 4" key="1">
    <citation type="submission" date="2023-07" db="EMBL/GenBank/DDBJ databases">
        <title>Genomic Encyclopedia of Type Strains, Phase IV (KMG-IV): sequencing the most valuable type-strain genomes for metagenomic binning, comparative biology and taxonomic classification.</title>
        <authorList>
            <person name="Goeker M."/>
        </authorList>
    </citation>
    <scope>NUCLEOTIDE SEQUENCE [LARGE SCALE GENOMIC DNA]</scope>
    <source>
        <strain evidence="3 4">DSM 23494</strain>
    </source>
</reference>
<name>A0ABU0AHL0_9BACI</name>
<gene>
    <name evidence="3" type="ORF">J2S17_002633</name>
</gene>
<proteinExistence type="predicted"/>
<organism evidence="3 4">
    <name type="scientific">Cytobacillus purgationiresistens</name>
    <dbReference type="NCBI Taxonomy" id="863449"/>
    <lineage>
        <taxon>Bacteria</taxon>
        <taxon>Bacillati</taxon>
        <taxon>Bacillota</taxon>
        <taxon>Bacilli</taxon>
        <taxon>Bacillales</taxon>
        <taxon>Bacillaceae</taxon>
        <taxon>Cytobacillus</taxon>
    </lineage>
</organism>
<dbReference type="SUPFAM" id="SSF53335">
    <property type="entry name" value="S-adenosyl-L-methionine-dependent methyltransferases"/>
    <property type="match status" value="1"/>
</dbReference>
<evidence type="ECO:0000313" key="4">
    <source>
        <dbReference type="Proteomes" id="UP001238088"/>
    </source>
</evidence>
<dbReference type="InterPro" id="IPR031339">
    <property type="entry name" value="DUF4942"/>
</dbReference>
<evidence type="ECO:0000313" key="3">
    <source>
        <dbReference type="EMBL" id="MDQ0270748.1"/>
    </source>
</evidence>
<dbReference type="CDD" id="cd02440">
    <property type="entry name" value="AdoMet_MTases"/>
    <property type="match status" value="1"/>
</dbReference>
<dbReference type="Gene3D" id="3.40.50.150">
    <property type="entry name" value="Vaccinia Virus protein VP39"/>
    <property type="match status" value="1"/>
</dbReference>
<dbReference type="GO" id="GO:0008168">
    <property type="term" value="F:methyltransferase activity"/>
    <property type="evidence" value="ECO:0007669"/>
    <property type="project" value="UniProtKB-KW"/>
</dbReference>
<accession>A0ABU0AHL0</accession>
<keyword evidence="3" id="KW-0489">Methyltransferase</keyword>
<evidence type="ECO:0000256" key="1">
    <source>
        <dbReference type="SAM" id="Coils"/>
    </source>
</evidence>
<keyword evidence="3" id="KW-0808">Transferase</keyword>
<dbReference type="Proteomes" id="UP001238088">
    <property type="component" value="Unassembled WGS sequence"/>
</dbReference>
<keyword evidence="4" id="KW-1185">Reference proteome</keyword>